<protein>
    <submittedName>
        <fullName evidence="2">NAD-dependent epimerase/dehydratase family protein</fullName>
    </submittedName>
</protein>
<dbReference type="PANTHER" id="PTHR43245">
    <property type="entry name" value="BIFUNCTIONAL POLYMYXIN RESISTANCE PROTEIN ARNA"/>
    <property type="match status" value="1"/>
</dbReference>
<sequence length="401" mass="43723">MLEPQAAHQSMPRALRGLLLRIISADNHCVSNPEISSILIGWHRSYSASRFNILEGRHPMQVFVSGATGRVGGTLARALLERGWRVRTLALPQDRNLAATQGAGIDCVVGDLAELSAVRQAMEGADAVFHMAAAISFQPQARDLIWSANVVGTYNVLRAAAQQSAKQPVRLVFASSDQVYPTRFARYRPTDELHPREPYTFYGLSKLLGEDMAAFYARSEPNLKISTAVFSHIEAAHELLDPNGEYSSAAFYVNGRVRNLKASSTHHAGATSQAELRSILDVLEPLVAPDEPLLLARDADGKPHTQELVDVRDIVQGLLLIHDKPEAIGETFNLAPATPVSLAEFIPYLAEATGRRYVEARIPVELGRTHGSAAKARALLGYAPKYSLFDMVDEAAGRSAR</sequence>
<organism evidence="2 3">
    <name type="scientific">Variovorax paradoxus</name>
    <dbReference type="NCBI Taxonomy" id="34073"/>
    <lineage>
        <taxon>Bacteria</taxon>
        <taxon>Pseudomonadati</taxon>
        <taxon>Pseudomonadota</taxon>
        <taxon>Betaproteobacteria</taxon>
        <taxon>Burkholderiales</taxon>
        <taxon>Comamonadaceae</taxon>
        <taxon>Variovorax</taxon>
    </lineage>
</organism>
<dbReference type="Gene3D" id="3.40.50.720">
    <property type="entry name" value="NAD(P)-binding Rossmann-like Domain"/>
    <property type="match status" value="2"/>
</dbReference>
<dbReference type="PANTHER" id="PTHR43245:SF55">
    <property type="entry name" value="NAD(P)-BINDING DOMAIN-CONTAINING PROTEIN"/>
    <property type="match status" value="1"/>
</dbReference>
<reference evidence="2 3" key="1">
    <citation type="submission" date="2019-10" db="EMBL/GenBank/DDBJ databases">
        <title>Complete genome sequence of Variovorax paradoxus 5C-2.</title>
        <authorList>
            <person name="Gogoleva N.E."/>
            <person name="Balkin A.S."/>
        </authorList>
    </citation>
    <scope>NUCLEOTIDE SEQUENCE [LARGE SCALE GENOMIC DNA]</scope>
    <source>
        <strain evidence="2 3">5C-2</strain>
    </source>
</reference>
<gene>
    <name evidence="2" type="ORF">GFK26_21485</name>
</gene>
<dbReference type="Proteomes" id="UP000326780">
    <property type="component" value="Chromosome"/>
</dbReference>
<dbReference type="AlphaFoldDB" id="A0A5Q0M6S2"/>
<dbReference type="Pfam" id="PF01370">
    <property type="entry name" value="Epimerase"/>
    <property type="match status" value="1"/>
</dbReference>
<dbReference type="InterPro" id="IPR050177">
    <property type="entry name" value="Lipid_A_modif_metabolic_enz"/>
</dbReference>
<accession>A0A5Q0M6S2</accession>
<dbReference type="InterPro" id="IPR036291">
    <property type="entry name" value="NAD(P)-bd_dom_sf"/>
</dbReference>
<evidence type="ECO:0000313" key="2">
    <source>
        <dbReference type="EMBL" id="QFZ85146.1"/>
    </source>
</evidence>
<dbReference type="SUPFAM" id="SSF51735">
    <property type="entry name" value="NAD(P)-binding Rossmann-fold domains"/>
    <property type="match status" value="1"/>
</dbReference>
<evidence type="ECO:0000259" key="1">
    <source>
        <dbReference type="Pfam" id="PF01370"/>
    </source>
</evidence>
<proteinExistence type="predicted"/>
<evidence type="ECO:0000313" key="3">
    <source>
        <dbReference type="Proteomes" id="UP000326780"/>
    </source>
</evidence>
<name>A0A5Q0M6S2_VARPD</name>
<feature type="domain" description="NAD-dependent epimerase/dehydratase" evidence="1">
    <location>
        <begin position="62"/>
        <end position="335"/>
    </location>
</feature>
<dbReference type="EMBL" id="CP045644">
    <property type="protein sequence ID" value="QFZ85146.1"/>
    <property type="molecule type" value="Genomic_DNA"/>
</dbReference>
<dbReference type="InterPro" id="IPR001509">
    <property type="entry name" value="Epimerase_deHydtase"/>
</dbReference>